<dbReference type="InterPro" id="IPR007219">
    <property type="entry name" value="XnlR_reg_dom"/>
</dbReference>
<accession>A0A9W9GMD9</accession>
<dbReference type="EMBL" id="JAPQKL010000006">
    <property type="protein sequence ID" value="KAJ5124311.1"/>
    <property type="molecule type" value="Genomic_DNA"/>
</dbReference>
<dbReference type="OrthoDB" id="3266505at2759"/>
<comment type="caution">
    <text evidence="4">The sequence shown here is derived from an EMBL/GenBank/DDBJ whole genome shotgun (WGS) entry which is preliminary data.</text>
</comment>
<dbReference type="Proteomes" id="UP001149079">
    <property type="component" value="Unassembled WGS sequence"/>
</dbReference>
<evidence type="ECO:0000259" key="3">
    <source>
        <dbReference type="SMART" id="SM00906"/>
    </source>
</evidence>
<dbReference type="PANTHER" id="PTHR46910">
    <property type="entry name" value="TRANSCRIPTION FACTOR PDR1"/>
    <property type="match status" value="1"/>
</dbReference>
<proteinExistence type="predicted"/>
<dbReference type="CDD" id="cd12148">
    <property type="entry name" value="fungal_TF_MHR"/>
    <property type="match status" value="1"/>
</dbReference>
<dbReference type="SMART" id="SM00906">
    <property type="entry name" value="Fungal_trans"/>
    <property type="match status" value="1"/>
</dbReference>
<evidence type="ECO:0000256" key="1">
    <source>
        <dbReference type="ARBA" id="ARBA00023242"/>
    </source>
</evidence>
<sequence>MKIQESLHAYFENTAKLYPAIHPADTVMRIHEVLDHLQYPSSGLKIDVNHTTAPTIALLYLIMAISEKTARTLLQTFELMPPNLEILRCHTLFTIYLLHMDFLDLALQSIAVTVRLAMTLQLHRRSAPANNGSDCYDRNLWWMIYILDRDIACIAGVPYLIRDEEIEPPRPGRVGRLGNFSGVSYMPPSDDTGGQNEPEDQSFHRETMYLEVMAHLGRIWAHIWTGLFDNDSETDCQWERTEVLDAQLRVLQQRLPPDLSWKPPMGLGRKFDKDDEIIMQRQLVVLMRINTLRLLIRKTQTIESITALHASCEVLVPIAHPISTTLVQCILCLVNIIGDSTDSDGADLASASVVSAYQTLLNLSDHCVSARNAVDTLDEAFFRNSDGSSGFQASRITTAPVPHRRTGSHPEKQNGVPAAAKQTTRPSNLFDCLQQSYKTLDSLSTYAIPR</sequence>
<dbReference type="Pfam" id="PF04082">
    <property type="entry name" value="Fungal_trans"/>
    <property type="match status" value="1"/>
</dbReference>
<evidence type="ECO:0000256" key="2">
    <source>
        <dbReference type="SAM" id="MobiDB-lite"/>
    </source>
</evidence>
<evidence type="ECO:0000313" key="5">
    <source>
        <dbReference type="Proteomes" id="UP001149079"/>
    </source>
</evidence>
<gene>
    <name evidence="4" type="ORF">N7515_008136</name>
</gene>
<name>A0A9W9GMD9_9EURO</name>
<dbReference type="GO" id="GO:0008270">
    <property type="term" value="F:zinc ion binding"/>
    <property type="evidence" value="ECO:0007669"/>
    <property type="project" value="InterPro"/>
</dbReference>
<keyword evidence="5" id="KW-1185">Reference proteome</keyword>
<dbReference type="GeneID" id="81408050"/>
<protein>
    <recommendedName>
        <fullName evidence="3">Xylanolytic transcriptional activator regulatory domain-containing protein</fullName>
    </recommendedName>
</protein>
<dbReference type="GO" id="GO:0006351">
    <property type="term" value="P:DNA-templated transcription"/>
    <property type="evidence" value="ECO:0007669"/>
    <property type="project" value="InterPro"/>
</dbReference>
<reference evidence="4" key="1">
    <citation type="submission" date="2022-11" db="EMBL/GenBank/DDBJ databases">
        <authorList>
            <person name="Petersen C."/>
        </authorList>
    </citation>
    <scope>NUCLEOTIDE SEQUENCE</scope>
    <source>
        <strain evidence="4">IBT 22155</strain>
    </source>
</reference>
<dbReference type="AlphaFoldDB" id="A0A9W9GMD9"/>
<dbReference type="PANTHER" id="PTHR46910:SF1">
    <property type="entry name" value="MISCELLANEOUS ZN(II)2CYS6 TRANSCRIPTION FACTOR (EUROFUNG)-RELATED"/>
    <property type="match status" value="1"/>
</dbReference>
<keyword evidence="1" id="KW-0539">Nucleus</keyword>
<feature type="domain" description="Xylanolytic transcriptional activator regulatory" evidence="3">
    <location>
        <begin position="106"/>
        <end position="177"/>
    </location>
</feature>
<feature type="region of interest" description="Disordered" evidence="2">
    <location>
        <begin position="397"/>
        <end position="423"/>
    </location>
</feature>
<organism evidence="4 5">
    <name type="scientific">Penicillium bovifimosum</name>
    <dbReference type="NCBI Taxonomy" id="126998"/>
    <lineage>
        <taxon>Eukaryota</taxon>
        <taxon>Fungi</taxon>
        <taxon>Dikarya</taxon>
        <taxon>Ascomycota</taxon>
        <taxon>Pezizomycotina</taxon>
        <taxon>Eurotiomycetes</taxon>
        <taxon>Eurotiomycetidae</taxon>
        <taxon>Eurotiales</taxon>
        <taxon>Aspergillaceae</taxon>
        <taxon>Penicillium</taxon>
    </lineage>
</organism>
<dbReference type="GO" id="GO:0003677">
    <property type="term" value="F:DNA binding"/>
    <property type="evidence" value="ECO:0007669"/>
    <property type="project" value="InterPro"/>
</dbReference>
<dbReference type="RefSeq" id="XP_056518710.1">
    <property type="nucleotide sequence ID" value="XM_056668880.1"/>
</dbReference>
<reference evidence="4" key="2">
    <citation type="journal article" date="2023" name="IMA Fungus">
        <title>Comparative genomic study of the Penicillium genus elucidates a diverse pangenome and 15 lateral gene transfer events.</title>
        <authorList>
            <person name="Petersen C."/>
            <person name="Sorensen T."/>
            <person name="Nielsen M.R."/>
            <person name="Sondergaard T.E."/>
            <person name="Sorensen J.L."/>
            <person name="Fitzpatrick D.A."/>
            <person name="Frisvad J.C."/>
            <person name="Nielsen K.L."/>
        </authorList>
    </citation>
    <scope>NUCLEOTIDE SEQUENCE</scope>
    <source>
        <strain evidence="4">IBT 22155</strain>
    </source>
</reference>
<dbReference type="GO" id="GO:0003700">
    <property type="term" value="F:DNA-binding transcription factor activity"/>
    <property type="evidence" value="ECO:0007669"/>
    <property type="project" value="InterPro"/>
</dbReference>
<dbReference type="InterPro" id="IPR050987">
    <property type="entry name" value="AtrR-like"/>
</dbReference>
<evidence type="ECO:0000313" key="4">
    <source>
        <dbReference type="EMBL" id="KAJ5124311.1"/>
    </source>
</evidence>